<reference evidence="2" key="2">
    <citation type="submission" date="2023-01" db="EMBL/GenBank/DDBJ databases">
        <authorList>
            <person name="Sun Q."/>
            <person name="Evtushenko L."/>
        </authorList>
    </citation>
    <scope>NUCLEOTIDE SEQUENCE</scope>
    <source>
        <strain evidence="2">VKM B-2748</strain>
    </source>
</reference>
<accession>A0A9W6JT43</accession>
<dbReference type="InterPro" id="IPR022060">
    <property type="entry name" value="DUF3616"/>
</dbReference>
<sequence length="400" mass="43138">MTKTAAPPPQTAAAPDPLTGRPAAAFAELVTRLPLAFRDMDPEAEKPLHEDISAIIATGDGESLWIGCDEGASLERLTAVRDAAGAITGYDGHRRFDLHDYFDFPNGRTEEADIEGLSISDGYLWIVGSHSLKRKKPKRSDTPEEALERLTEVKREANRFLLGRIPLVADDRPGVLKLAVKAPNIEGGKRKRRAGSLAIGAKSSPLSRRLARDVHLGPFMSTPSKDNGFDVEGLAVTGNRAFLGLRGPVLRGWATIVEIAFKATRKGRLKLQPVGENGERFAKHFLDLDGLGIRSLMIDGEDFVILAGPTMDLDGPVRLYRWRGALGAHASTVTPHDEIERICDLPFGDGSDHAEGATSASLTPGGPRRLIVAYDSPAEPRVLPGRRGALADVFDWPGGS</sequence>
<dbReference type="Pfam" id="PF12275">
    <property type="entry name" value="DUF3616"/>
    <property type="match status" value="1"/>
</dbReference>
<dbReference type="EMBL" id="BSFL01000003">
    <property type="protein sequence ID" value="GLK81334.1"/>
    <property type="molecule type" value="Genomic_DNA"/>
</dbReference>
<evidence type="ECO:0000313" key="3">
    <source>
        <dbReference type="Proteomes" id="UP001143309"/>
    </source>
</evidence>
<evidence type="ECO:0000313" key="2">
    <source>
        <dbReference type="EMBL" id="GLK81334.1"/>
    </source>
</evidence>
<comment type="caution">
    <text evidence="2">The sequence shown here is derived from an EMBL/GenBank/DDBJ whole genome shotgun (WGS) entry which is preliminary data.</text>
</comment>
<dbReference type="AlphaFoldDB" id="A0A9W6JT43"/>
<protein>
    <recommendedName>
        <fullName evidence="1">DUF3616 domain-containing protein</fullName>
    </recommendedName>
</protein>
<name>A0A9W6JT43_9HYPH</name>
<reference evidence="2" key="1">
    <citation type="journal article" date="2014" name="Int. J. Syst. Evol. Microbiol.">
        <title>Complete genome sequence of Corynebacterium casei LMG S-19264T (=DSM 44701T), isolated from a smear-ripened cheese.</title>
        <authorList>
            <consortium name="US DOE Joint Genome Institute (JGI-PGF)"/>
            <person name="Walter F."/>
            <person name="Albersmeier A."/>
            <person name="Kalinowski J."/>
            <person name="Ruckert C."/>
        </authorList>
    </citation>
    <scope>NUCLEOTIDE SEQUENCE</scope>
    <source>
        <strain evidence="2">VKM B-2748</strain>
    </source>
</reference>
<dbReference type="RefSeq" id="WP_271201794.1">
    <property type="nucleotide sequence ID" value="NZ_BSFL01000003.1"/>
</dbReference>
<keyword evidence="3" id="KW-1185">Reference proteome</keyword>
<feature type="domain" description="DUF3616" evidence="1">
    <location>
        <begin position="51"/>
        <end position="383"/>
    </location>
</feature>
<evidence type="ECO:0000259" key="1">
    <source>
        <dbReference type="Pfam" id="PF12275"/>
    </source>
</evidence>
<gene>
    <name evidence="2" type="ORF">GCM10008174_30750</name>
</gene>
<proteinExistence type="predicted"/>
<dbReference type="Proteomes" id="UP001143309">
    <property type="component" value="Unassembled WGS sequence"/>
</dbReference>
<organism evidence="2 3">
    <name type="scientific">Methylopila turkensis</name>
    <dbReference type="NCBI Taxonomy" id="1437816"/>
    <lineage>
        <taxon>Bacteria</taxon>
        <taxon>Pseudomonadati</taxon>
        <taxon>Pseudomonadota</taxon>
        <taxon>Alphaproteobacteria</taxon>
        <taxon>Hyphomicrobiales</taxon>
        <taxon>Methylopilaceae</taxon>
        <taxon>Methylopila</taxon>
    </lineage>
</organism>